<name>A0A7G9WCM2_ALKCA</name>
<dbReference type="RefSeq" id="WP_213166827.1">
    <property type="nucleotide sequence ID" value="NZ_CP058559.1"/>
</dbReference>
<keyword evidence="7" id="KW-1006">Bacterial flagellum protein export</keyword>
<evidence type="ECO:0000256" key="3">
    <source>
        <dbReference type="ARBA" id="ARBA00022475"/>
    </source>
</evidence>
<keyword evidence="3 7" id="KW-1003">Cell membrane</keyword>
<comment type="function">
    <text evidence="7">Required for formation of the rod structure of the flagellar apparatus. Together with FliI and FliH, may constitute the export apparatus of flagellin.</text>
</comment>
<keyword evidence="9" id="KW-1185">Reference proteome</keyword>
<dbReference type="PANTHER" id="PTHR30161:SF1">
    <property type="entry name" value="FLAGELLAR BIOSYNTHESIS PROTEIN FLHA-RELATED"/>
    <property type="match status" value="1"/>
</dbReference>
<evidence type="ECO:0000256" key="2">
    <source>
        <dbReference type="ARBA" id="ARBA00008835"/>
    </source>
</evidence>
<keyword evidence="5 7" id="KW-1133">Transmembrane helix</keyword>
<protein>
    <recommendedName>
        <fullName evidence="7">Flagellar biosynthesis protein FlhA</fullName>
    </recommendedName>
</protein>
<evidence type="ECO:0000256" key="4">
    <source>
        <dbReference type="ARBA" id="ARBA00022692"/>
    </source>
</evidence>
<accession>A0A7G9WCM2</accession>
<dbReference type="PANTHER" id="PTHR30161">
    <property type="entry name" value="FLAGELLAR EXPORT PROTEIN, MEMBRANE FLHA SUBUNIT-RELATED"/>
    <property type="match status" value="1"/>
</dbReference>
<dbReference type="InterPro" id="IPR042193">
    <property type="entry name" value="FHIPEP_3"/>
</dbReference>
<sequence>MNKIGEYGFIFLVVLIVMMMIIPLPPGLLDFLLILNISLALTILLVTMYIKEPLEFSILPSILLITTLFRLALNVSSTRLILLGNGERVKVINAFGNFVVGGEIIVGFIIFAILVLIQFLVITKGAERVAEVAARFTLDAMPGKQMAVDADLNAGLITDQEAKIRRRTVEREADFYGAMDGASKFVKGDAIAGIIITFINLVGGLVIGMINMGLSFGDSLSTFSLLSIGDGLVSQIPALLISTSTGIMVTRAASENNLGEEVTRQLFSSPKILFLISGLLAFLGLIPGLPPTGFLMMAAILATLAFTVSRKQKNQLLSEAQEQVASTTEDIEVGKPEMVYNMLHVDPLELEFGYGLISVFDQEQGGDLLDRVIMIRRQVASDLGLVVPIIRIRDNIQLPSNDYCIKIKGLEVAQGTVEPSKLMAMDPGTATEEIQGVQTTEPAFGLPALWISTNDRENAEAKGYTVVDPPSIIATHLTEIIKNHAHELLGRQEVKSLLDNIKKTSGAVVDELVPSILSVGDIQKVLSNLLREGVSIKNLTTILEELADYGPLTKDPDTLTEYVRQGLARQISNTLKMFGTPLSVITLDQSIEQLIQESIQKTEHGNYLSIDPSNTQLIVNNLRDVYEKSLSDGYQPIILAAPLVRFYFKRLVETSFPHLVVVSYSELDIKLEVQVIGTVKI</sequence>
<evidence type="ECO:0000313" key="8">
    <source>
        <dbReference type="EMBL" id="QNO16434.1"/>
    </source>
</evidence>
<keyword evidence="8" id="KW-0282">Flagellum</keyword>
<dbReference type="NCBIfam" id="TIGR01398">
    <property type="entry name" value="FlhA"/>
    <property type="match status" value="1"/>
</dbReference>
<dbReference type="GO" id="GO:0044780">
    <property type="term" value="P:bacterial-type flagellum assembly"/>
    <property type="evidence" value="ECO:0007669"/>
    <property type="project" value="InterPro"/>
</dbReference>
<dbReference type="InterPro" id="IPR006301">
    <property type="entry name" value="FlhA"/>
</dbReference>
<dbReference type="KEGG" id="acae:HYG86_17465"/>
<dbReference type="AlphaFoldDB" id="A0A7G9WCM2"/>
<comment type="similarity">
    <text evidence="2 7">Belongs to the FHIPEP (flagella/HR/invasion proteins export pore) family.</text>
</comment>
<dbReference type="InterPro" id="IPR042196">
    <property type="entry name" value="FHIPEP_4"/>
</dbReference>
<dbReference type="PIRSF" id="PIRSF005419">
    <property type="entry name" value="FlhA"/>
    <property type="match status" value="1"/>
</dbReference>
<keyword evidence="7" id="KW-0813">Transport</keyword>
<gene>
    <name evidence="7 8" type="primary">flhA</name>
    <name evidence="8" type="ORF">HYG86_17465</name>
</gene>
<dbReference type="Pfam" id="PF00771">
    <property type="entry name" value="FHIPEP"/>
    <property type="match status" value="1"/>
</dbReference>
<dbReference type="Gene3D" id="1.10.8.540">
    <property type="entry name" value="FHIPEP family, domain 3"/>
    <property type="match status" value="1"/>
</dbReference>
<dbReference type="Gene3D" id="3.40.30.60">
    <property type="entry name" value="FHIPEP family, domain 1"/>
    <property type="match status" value="1"/>
</dbReference>
<feature type="transmembrane region" description="Helical" evidence="7">
    <location>
        <begin position="31"/>
        <end position="50"/>
    </location>
</feature>
<dbReference type="InterPro" id="IPR001712">
    <property type="entry name" value="T3SS_FHIPEP"/>
</dbReference>
<dbReference type="Gene3D" id="3.40.50.12790">
    <property type="entry name" value="FHIPEP family, domain 4"/>
    <property type="match status" value="1"/>
</dbReference>
<reference evidence="8 9" key="1">
    <citation type="submission" date="2020-07" db="EMBL/GenBank/DDBJ databases">
        <title>Alkalicella. sp. LB2 genome.</title>
        <authorList>
            <person name="Postec A."/>
            <person name="Quemeneur M."/>
        </authorList>
    </citation>
    <scope>NUCLEOTIDE SEQUENCE [LARGE SCALE GENOMIC DNA]</scope>
    <source>
        <strain evidence="8 9">LB2</strain>
    </source>
</reference>
<dbReference type="Proteomes" id="UP000516160">
    <property type="component" value="Chromosome"/>
</dbReference>
<feature type="transmembrane region" description="Helical" evidence="7">
    <location>
        <begin position="94"/>
        <end position="121"/>
    </location>
</feature>
<keyword evidence="8" id="KW-0966">Cell projection</keyword>
<evidence type="ECO:0000256" key="5">
    <source>
        <dbReference type="ARBA" id="ARBA00022989"/>
    </source>
</evidence>
<evidence type="ECO:0000256" key="6">
    <source>
        <dbReference type="ARBA" id="ARBA00023136"/>
    </source>
</evidence>
<keyword evidence="4 7" id="KW-0812">Transmembrane</keyword>
<keyword evidence="7" id="KW-1005">Bacterial flagellum biogenesis</keyword>
<proteinExistence type="inferred from homology"/>
<dbReference type="PRINTS" id="PR00949">
    <property type="entry name" value="TYPE3IMAPROT"/>
</dbReference>
<feature type="transmembrane region" description="Helical" evidence="7">
    <location>
        <begin position="62"/>
        <end position="82"/>
    </location>
</feature>
<feature type="transmembrane region" description="Helical" evidence="7">
    <location>
        <begin position="266"/>
        <end position="286"/>
    </location>
</feature>
<evidence type="ECO:0000256" key="1">
    <source>
        <dbReference type="ARBA" id="ARBA00004651"/>
    </source>
</evidence>
<keyword evidence="7" id="KW-0653">Protein transport</keyword>
<keyword evidence="6 7" id="KW-0472">Membrane</keyword>
<evidence type="ECO:0000256" key="7">
    <source>
        <dbReference type="RuleBase" id="RU364093"/>
    </source>
</evidence>
<dbReference type="GO" id="GO:0009306">
    <property type="term" value="P:protein secretion"/>
    <property type="evidence" value="ECO:0007669"/>
    <property type="project" value="InterPro"/>
</dbReference>
<feature type="transmembrane region" description="Helical" evidence="7">
    <location>
        <begin position="232"/>
        <end position="254"/>
    </location>
</feature>
<comment type="subcellular location">
    <subcellularLocation>
        <location evidence="1 7">Cell membrane</location>
        <topology evidence="1 7">Multi-pass membrane protein</topology>
    </subcellularLocation>
</comment>
<organism evidence="8 9">
    <name type="scientific">Alkalicella caledoniensis</name>
    <dbReference type="NCBI Taxonomy" id="2731377"/>
    <lineage>
        <taxon>Bacteria</taxon>
        <taxon>Bacillati</taxon>
        <taxon>Bacillota</taxon>
        <taxon>Clostridia</taxon>
        <taxon>Eubacteriales</taxon>
        <taxon>Proteinivoracaceae</taxon>
        <taxon>Alkalicella</taxon>
    </lineage>
</organism>
<evidence type="ECO:0000313" key="9">
    <source>
        <dbReference type="Proteomes" id="UP000516160"/>
    </source>
</evidence>
<keyword evidence="8" id="KW-0969">Cilium</keyword>
<dbReference type="GO" id="GO:0005886">
    <property type="term" value="C:plasma membrane"/>
    <property type="evidence" value="ECO:0007669"/>
    <property type="project" value="UniProtKB-SubCell"/>
</dbReference>
<dbReference type="InterPro" id="IPR042194">
    <property type="entry name" value="FHIPEP_1"/>
</dbReference>
<feature type="transmembrane region" description="Helical" evidence="7">
    <location>
        <begin position="190"/>
        <end position="212"/>
    </location>
</feature>
<feature type="transmembrane region" description="Helical" evidence="7">
    <location>
        <begin position="7"/>
        <end position="25"/>
    </location>
</feature>
<dbReference type="EMBL" id="CP058559">
    <property type="protein sequence ID" value="QNO16434.1"/>
    <property type="molecule type" value="Genomic_DNA"/>
</dbReference>